<reference evidence="1 2" key="1">
    <citation type="journal article" date="2016" name="Mol. Biol. Evol.">
        <title>Comparative Genomics of Early-Diverging Mushroom-Forming Fungi Provides Insights into the Origins of Lignocellulose Decay Capabilities.</title>
        <authorList>
            <person name="Nagy L.G."/>
            <person name="Riley R."/>
            <person name="Tritt A."/>
            <person name="Adam C."/>
            <person name="Daum C."/>
            <person name="Floudas D."/>
            <person name="Sun H."/>
            <person name="Yadav J.S."/>
            <person name="Pangilinan J."/>
            <person name="Larsson K.H."/>
            <person name="Matsuura K."/>
            <person name="Barry K."/>
            <person name="Labutti K."/>
            <person name="Kuo R."/>
            <person name="Ohm R.A."/>
            <person name="Bhattacharya S.S."/>
            <person name="Shirouzu T."/>
            <person name="Yoshinaga Y."/>
            <person name="Martin F.M."/>
            <person name="Grigoriev I.V."/>
            <person name="Hibbett D.S."/>
        </authorList>
    </citation>
    <scope>NUCLEOTIDE SEQUENCE [LARGE SCALE GENOMIC DNA]</scope>
    <source>
        <strain evidence="1 2">CBS 109695</strain>
    </source>
</reference>
<name>A0A166EID9_9AGAM</name>
<dbReference type="EMBL" id="KV417600">
    <property type="protein sequence ID" value="KZP15795.1"/>
    <property type="molecule type" value="Genomic_DNA"/>
</dbReference>
<accession>A0A166EID9</accession>
<organism evidence="1 2">
    <name type="scientific">Athelia psychrophila</name>
    <dbReference type="NCBI Taxonomy" id="1759441"/>
    <lineage>
        <taxon>Eukaryota</taxon>
        <taxon>Fungi</taxon>
        <taxon>Dikarya</taxon>
        <taxon>Basidiomycota</taxon>
        <taxon>Agaricomycotina</taxon>
        <taxon>Agaricomycetes</taxon>
        <taxon>Agaricomycetidae</taxon>
        <taxon>Atheliales</taxon>
        <taxon>Atheliaceae</taxon>
        <taxon>Athelia</taxon>
    </lineage>
</organism>
<gene>
    <name evidence="1" type="ORF">FIBSPDRAFT_866712</name>
</gene>
<dbReference type="AlphaFoldDB" id="A0A166EID9"/>
<sequence>MVAQWWHARLRYVLCRLDPPLDPPRTGPNPILIPVTAAARDVKMRRPPLATPPPALPLPLILPFLLHHYGNGNCPASRNSPAPAPRALLGCGLLALRLRVGGAHAQMNLLRFIRRGR</sequence>
<proteinExistence type="predicted"/>
<evidence type="ECO:0000313" key="1">
    <source>
        <dbReference type="EMBL" id="KZP15795.1"/>
    </source>
</evidence>
<dbReference type="Proteomes" id="UP000076532">
    <property type="component" value="Unassembled WGS sequence"/>
</dbReference>
<evidence type="ECO:0000313" key="2">
    <source>
        <dbReference type="Proteomes" id="UP000076532"/>
    </source>
</evidence>
<protein>
    <submittedName>
        <fullName evidence="1">Uncharacterized protein</fullName>
    </submittedName>
</protein>
<keyword evidence="2" id="KW-1185">Reference proteome</keyword>